<dbReference type="AlphaFoldDB" id="A0A5B8XS31"/>
<name>A0A5B8XS31_9DELT</name>
<dbReference type="EMBL" id="CP042467">
    <property type="protein sequence ID" value="QED26436.1"/>
    <property type="molecule type" value="Genomic_DNA"/>
</dbReference>
<evidence type="ECO:0000313" key="2">
    <source>
        <dbReference type="EMBL" id="QED26436.1"/>
    </source>
</evidence>
<sequence>MIRTLLILMVMTLAAPVWAQVVDTPRAFARYCELSNLADANSLERLEERKAQVLSPFLVRVQAPNVRAGVFDPVSGLMSFETGAQIQLFEGHGLSWESPETVRFEVTSEQAELLNARFVLGHAKLEFQVLPVSYADFERSFCETGVEEALIVGHVLSVRIVDEIGQPMAKWTSELGHRINVLRAHRLPTYLGELEPRVSVSGFKLTPDLPALIKDRAGKTVEAELQTMLFTCYVKGLKRHPRLQGALSVSWKTGDARSPRISVDSLHNSTTSACVLKKISRLAEIQFDAVPKNTQISLTIFMKLDPRKSL</sequence>
<keyword evidence="1" id="KW-0732">Signal</keyword>
<dbReference type="Proteomes" id="UP000321595">
    <property type="component" value="Chromosome"/>
</dbReference>
<evidence type="ECO:0000313" key="3">
    <source>
        <dbReference type="Proteomes" id="UP000321595"/>
    </source>
</evidence>
<evidence type="ECO:0000256" key="1">
    <source>
        <dbReference type="SAM" id="SignalP"/>
    </source>
</evidence>
<protein>
    <submittedName>
        <fullName evidence="2">Uncharacterized protein</fullName>
    </submittedName>
</protein>
<reference evidence="2 3" key="1">
    <citation type="submission" date="2019-08" db="EMBL/GenBank/DDBJ databases">
        <authorList>
            <person name="Liang Q."/>
        </authorList>
    </citation>
    <scope>NUCLEOTIDE SEQUENCE [LARGE SCALE GENOMIC DNA]</scope>
    <source>
        <strain evidence="2 3">V1718</strain>
    </source>
</reference>
<dbReference type="KEGG" id="bbae:FRD01_04065"/>
<keyword evidence="3" id="KW-1185">Reference proteome</keyword>
<accession>A0A5B8XS31</accession>
<proteinExistence type="predicted"/>
<dbReference type="RefSeq" id="WP_146957870.1">
    <property type="nucleotide sequence ID" value="NZ_CP042467.1"/>
</dbReference>
<organism evidence="2 3">
    <name type="scientific">Microvenator marinus</name>
    <dbReference type="NCBI Taxonomy" id="2600177"/>
    <lineage>
        <taxon>Bacteria</taxon>
        <taxon>Deltaproteobacteria</taxon>
        <taxon>Bradymonadales</taxon>
        <taxon>Microvenatoraceae</taxon>
        <taxon>Microvenator</taxon>
    </lineage>
</organism>
<feature type="chain" id="PRO_5022986544" evidence="1">
    <location>
        <begin position="20"/>
        <end position="310"/>
    </location>
</feature>
<feature type="signal peptide" evidence="1">
    <location>
        <begin position="1"/>
        <end position="19"/>
    </location>
</feature>
<gene>
    <name evidence="2" type="ORF">FRD01_04065</name>
</gene>